<name>A0ABV8PRU4_9FLAO</name>
<reference evidence="2" key="1">
    <citation type="journal article" date="2019" name="Int. J. Syst. Evol. Microbiol.">
        <title>The Global Catalogue of Microorganisms (GCM) 10K type strain sequencing project: providing services to taxonomists for standard genome sequencing and annotation.</title>
        <authorList>
            <consortium name="The Broad Institute Genomics Platform"/>
            <consortium name="The Broad Institute Genome Sequencing Center for Infectious Disease"/>
            <person name="Wu L."/>
            <person name="Ma J."/>
        </authorList>
    </citation>
    <scope>NUCLEOTIDE SEQUENCE [LARGE SCALE GENOMIC DNA]</scope>
    <source>
        <strain evidence="2">CGMCC 1.15774</strain>
    </source>
</reference>
<evidence type="ECO:0000313" key="2">
    <source>
        <dbReference type="Proteomes" id="UP001595841"/>
    </source>
</evidence>
<evidence type="ECO:0000313" key="1">
    <source>
        <dbReference type="EMBL" id="MFC4221401.1"/>
    </source>
</evidence>
<organism evidence="1 2">
    <name type="scientific">Flagellimonas marina</name>
    <dbReference type="NCBI Taxonomy" id="1775168"/>
    <lineage>
        <taxon>Bacteria</taxon>
        <taxon>Pseudomonadati</taxon>
        <taxon>Bacteroidota</taxon>
        <taxon>Flavobacteriia</taxon>
        <taxon>Flavobacteriales</taxon>
        <taxon>Flavobacteriaceae</taxon>
        <taxon>Flagellimonas</taxon>
    </lineage>
</organism>
<dbReference type="Proteomes" id="UP001595841">
    <property type="component" value="Unassembled WGS sequence"/>
</dbReference>
<dbReference type="EMBL" id="JBHSCL010000009">
    <property type="protein sequence ID" value="MFC4221401.1"/>
    <property type="molecule type" value="Genomic_DNA"/>
</dbReference>
<comment type="caution">
    <text evidence="1">The sequence shown here is derived from an EMBL/GenBank/DDBJ whole genome shotgun (WGS) entry which is preliminary data.</text>
</comment>
<dbReference type="RefSeq" id="WP_379766055.1">
    <property type="nucleotide sequence ID" value="NZ_JBHSCL010000009.1"/>
</dbReference>
<gene>
    <name evidence="1" type="ORF">ACFOWS_14710</name>
</gene>
<keyword evidence="2" id="KW-1185">Reference proteome</keyword>
<sequence length="74" mass="8768">MSIRSINKYTVIKRFSLGKRMYDTLDTLYIQELDSKNHEPQKVFNSHKEYVTDISADIYLSLNKEFIVQSADNY</sequence>
<protein>
    <submittedName>
        <fullName evidence="1">Uncharacterized protein</fullName>
    </submittedName>
</protein>
<accession>A0ABV8PRU4</accession>
<proteinExistence type="predicted"/>